<name>A0A1Y6HP44_9XANT</name>
<dbReference type="STRING" id="48664.BER92_14730"/>
<gene>
    <name evidence="2" type="ORF">PD5205_03028</name>
    <name evidence="1" type="ORF">PD885_00967</name>
</gene>
<accession>A0A1Y6HP44</accession>
<dbReference type="Pfam" id="PF26363">
    <property type="entry name" value="Phospholipase-like"/>
    <property type="match status" value="1"/>
</dbReference>
<evidence type="ECO:0000313" key="2">
    <source>
        <dbReference type="EMBL" id="SMR04311.1"/>
    </source>
</evidence>
<reference evidence="1 3" key="2">
    <citation type="submission" date="2017-05" db="EMBL/GenBank/DDBJ databases">
        <authorList>
            <person name="Blom J."/>
        </authorList>
    </citation>
    <scope>NUCLEOTIDE SEQUENCE [LARGE SCALE GENOMIC DNA]</scope>
    <source>
        <strain evidence="1">PD885</strain>
    </source>
</reference>
<reference evidence="2 4" key="1">
    <citation type="submission" date="2017-05" db="EMBL/GenBank/DDBJ databases">
        <authorList>
            <person name="Song R."/>
            <person name="Chenine A.L."/>
            <person name="Ruprecht R.M."/>
        </authorList>
    </citation>
    <scope>NUCLEOTIDE SEQUENCE [LARGE SCALE GENOMIC DNA]</scope>
    <source>
        <strain evidence="2">PD5205</strain>
    </source>
</reference>
<evidence type="ECO:0000313" key="4">
    <source>
        <dbReference type="Proteomes" id="UP000195953"/>
    </source>
</evidence>
<proteinExistence type="predicted"/>
<evidence type="ECO:0000313" key="1">
    <source>
        <dbReference type="EMBL" id="SMQ98225.1"/>
    </source>
</evidence>
<dbReference type="KEGG" id="xfr:BER92_14730"/>
<evidence type="ECO:0000313" key="3">
    <source>
        <dbReference type="Proteomes" id="UP000195877"/>
    </source>
</evidence>
<dbReference type="EMBL" id="LT853885">
    <property type="protein sequence ID" value="SMR04311.1"/>
    <property type="molecule type" value="Genomic_DNA"/>
</dbReference>
<keyword evidence="3" id="KW-1185">Reference proteome</keyword>
<dbReference type="Proteomes" id="UP000195877">
    <property type="component" value="Chromosome 1"/>
</dbReference>
<sequence>MDACAFNAAGLHSLTAQRFGHENGLPVYNTLKSVIAYQVVVEVFNDGIQQNIHRLDAFRREELGAVLKEASTLLKELLQGKALLASQLDAGLPRYAQPSVHAFVDRLQCGDTAQML</sequence>
<protein>
    <submittedName>
        <fullName evidence="2">Phospholipase A1</fullName>
    </submittedName>
</protein>
<dbReference type="RefSeq" id="WP_002807938.1">
    <property type="nucleotide sequence ID" value="NZ_JAYFSR010000120.1"/>
</dbReference>
<dbReference type="AlphaFoldDB" id="A0A1Y6HP44"/>
<dbReference type="EMBL" id="LT853882">
    <property type="protein sequence ID" value="SMQ98225.1"/>
    <property type="molecule type" value="Genomic_DNA"/>
</dbReference>
<organism evidence="2 4">
    <name type="scientific">Xanthomonas fragariae</name>
    <dbReference type="NCBI Taxonomy" id="48664"/>
    <lineage>
        <taxon>Bacteria</taxon>
        <taxon>Pseudomonadati</taxon>
        <taxon>Pseudomonadota</taxon>
        <taxon>Gammaproteobacteria</taxon>
        <taxon>Lysobacterales</taxon>
        <taxon>Lysobacteraceae</taxon>
        <taxon>Xanthomonas</taxon>
    </lineage>
</organism>
<dbReference type="Proteomes" id="UP000195953">
    <property type="component" value="Chromosome 1"/>
</dbReference>